<name>A0A1H6DWG2_9ACTN</name>
<dbReference type="Proteomes" id="UP000236754">
    <property type="component" value="Unassembled WGS sequence"/>
</dbReference>
<protein>
    <submittedName>
        <fullName evidence="8">Monosaccharide ABC transporter membrane protein, CUT2 family</fullName>
    </submittedName>
</protein>
<organism evidence="8 9">
    <name type="scientific">Actinacidiphila yanglinensis</name>
    <dbReference type="NCBI Taxonomy" id="310779"/>
    <lineage>
        <taxon>Bacteria</taxon>
        <taxon>Bacillati</taxon>
        <taxon>Actinomycetota</taxon>
        <taxon>Actinomycetes</taxon>
        <taxon>Kitasatosporales</taxon>
        <taxon>Streptomycetaceae</taxon>
        <taxon>Actinacidiphila</taxon>
    </lineage>
</organism>
<evidence type="ECO:0000256" key="1">
    <source>
        <dbReference type="ARBA" id="ARBA00004651"/>
    </source>
</evidence>
<keyword evidence="9" id="KW-1185">Reference proteome</keyword>
<evidence type="ECO:0000313" key="8">
    <source>
        <dbReference type="EMBL" id="SEG89598.1"/>
    </source>
</evidence>
<dbReference type="PANTHER" id="PTHR32196">
    <property type="entry name" value="ABC TRANSPORTER PERMEASE PROTEIN YPHD-RELATED-RELATED"/>
    <property type="match status" value="1"/>
</dbReference>
<evidence type="ECO:0000256" key="7">
    <source>
        <dbReference type="SAM" id="Phobius"/>
    </source>
</evidence>
<proteinExistence type="predicted"/>
<feature type="transmembrane region" description="Helical" evidence="7">
    <location>
        <begin position="180"/>
        <end position="200"/>
    </location>
</feature>
<evidence type="ECO:0000256" key="2">
    <source>
        <dbReference type="ARBA" id="ARBA00022475"/>
    </source>
</evidence>
<feature type="transmembrane region" description="Helical" evidence="7">
    <location>
        <begin position="39"/>
        <end position="60"/>
    </location>
</feature>
<evidence type="ECO:0000256" key="5">
    <source>
        <dbReference type="ARBA" id="ARBA00023136"/>
    </source>
</evidence>
<gene>
    <name evidence="8" type="ORF">SAMN05216223_120137</name>
</gene>
<keyword evidence="5 7" id="KW-0472">Membrane</keyword>
<feature type="transmembrane region" description="Helical" evidence="7">
    <location>
        <begin position="72"/>
        <end position="93"/>
    </location>
</feature>
<dbReference type="GO" id="GO:0022857">
    <property type="term" value="F:transmembrane transporter activity"/>
    <property type="evidence" value="ECO:0007669"/>
    <property type="project" value="InterPro"/>
</dbReference>
<dbReference type="RefSeq" id="WP_103889736.1">
    <property type="nucleotide sequence ID" value="NZ_FNVU01000020.1"/>
</dbReference>
<accession>A0A1H6DWG2</accession>
<dbReference type="CDD" id="cd06579">
    <property type="entry name" value="TM_PBP1_transp_AraH_like"/>
    <property type="match status" value="1"/>
</dbReference>
<evidence type="ECO:0000256" key="4">
    <source>
        <dbReference type="ARBA" id="ARBA00022989"/>
    </source>
</evidence>
<feature type="region of interest" description="Disordered" evidence="6">
    <location>
        <begin position="1"/>
        <end position="22"/>
    </location>
</feature>
<dbReference type="InterPro" id="IPR001851">
    <property type="entry name" value="ABC_transp_permease"/>
</dbReference>
<reference evidence="8 9" key="1">
    <citation type="submission" date="2016-10" db="EMBL/GenBank/DDBJ databases">
        <authorList>
            <person name="de Groot N.N."/>
        </authorList>
    </citation>
    <scope>NUCLEOTIDE SEQUENCE [LARGE SCALE GENOMIC DNA]</scope>
    <source>
        <strain evidence="8 9">CGMCC 4.2023</strain>
    </source>
</reference>
<dbReference type="EMBL" id="FNVU01000020">
    <property type="protein sequence ID" value="SEG89598.1"/>
    <property type="molecule type" value="Genomic_DNA"/>
</dbReference>
<feature type="transmembrane region" description="Helical" evidence="7">
    <location>
        <begin position="265"/>
        <end position="298"/>
    </location>
</feature>
<dbReference type="PANTHER" id="PTHR32196:SF63">
    <property type="entry name" value="INNER MEMBRANE ABC TRANSPORTER PERMEASE PROTEIN YJFF"/>
    <property type="match status" value="1"/>
</dbReference>
<feature type="transmembrane region" description="Helical" evidence="7">
    <location>
        <begin position="310"/>
        <end position="332"/>
    </location>
</feature>
<keyword evidence="2" id="KW-1003">Cell membrane</keyword>
<feature type="transmembrane region" description="Helical" evidence="7">
    <location>
        <begin position="142"/>
        <end position="160"/>
    </location>
</feature>
<sequence length="339" mass="34475">MTSTALQPAPTPSGAGSDERAARVPVRERVASQVQRHGALAVLVLVVAIASATSSTFPTWNNISSILGSNAFVWVLALGMTFVIITGGIDLSVGSMFALGGVLGAYGSRHGTWLAILLPLAVGAAWGSVQGLLIAKARMAPFIVTLVGLLGLRGLLQALTDEGATTYLVPAHSWFRHLGAGTWTPVLIVAALFALGALLLTRTRFGATLTAMGGNEHAARLMGLPVARAKVLVYLLSGTLAAGAGALGGARLGSGVTTIGVGYELTAIASVVIGGTLLTGGAGSIGGTVSGVLLLAVIHNLIDHYFSQYGSAFTDTVNGGFLAVVVLLQTLLSRTQQLE</sequence>
<keyword evidence="4 7" id="KW-1133">Transmembrane helix</keyword>
<comment type="subcellular location">
    <subcellularLocation>
        <location evidence="1">Cell membrane</location>
        <topology evidence="1">Multi-pass membrane protein</topology>
    </subcellularLocation>
</comment>
<evidence type="ECO:0000256" key="3">
    <source>
        <dbReference type="ARBA" id="ARBA00022692"/>
    </source>
</evidence>
<evidence type="ECO:0000313" key="9">
    <source>
        <dbReference type="Proteomes" id="UP000236754"/>
    </source>
</evidence>
<keyword evidence="3 7" id="KW-0812">Transmembrane</keyword>
<dbReference type="GO" id="GO:0005886">
    <property type="term" value="C:plasma membrane"/>
    <property type="evidence" value="ECO:0007669"/>
    <property type="project" value="UniProtKB-SubCell"/>
</dbReference>
<dbReference type="Pfam" id="PF02653">
    <property type="entry name" value="BPD_transp_2"/>
    <property type="match status" value="1"/>
</dbReference>
<feature type="transmembrane region" description="Helical" evidence="7">
    <location>
        <begin position="231"/>
        <end position="253"/>
    </location>
</feature>
<dbReference type="AlphaFoldDB" id="A0A1H6DWG2"/>
<evidence type="ECO:0000256" key="6">
    <source>
        <dbReference type="SAM" id="MobiDB-lite"/>
    </source>
</evidence>
<dbReference type="OrthoDB" id="9808136at2"/>
<feature type="transmembrane region" description="Helical" evidence="7">
    <location>
        <begin position="113"/>
        <end position="135"/>
    </location>
</feature>